<feature type="compositionally biased region" description="Polar residues" evidence="3">
    <location>
        <begin position="629"/>
        <end position="647"/>
    </location>
</feature>
<dbReference type="SUPFAM" id="SSF48464">
    <property type="entry name" value="ENTH/VHS domain"/>
    <property type="match status" value="1"/>
</dbReference>
<dbReference type="PANTHER" id="PTHR15921">
    <property type="entry name" value="PRE-MRNA CLEAVAGE COMPLEX II"/>
    <property type="match status" value="1"/>
</dbReference>
<dbReference type="InterPro" id="IPR006569">
    <property type="entry name" value="CID_dom"/>
</dbReference>
<evidence type="ECO:0000256" key="2">
    <source>
        <dbReference type="PROSITE-ProRule" id="PRU00042"/>
    </source>
</evidence>
<dbReference type="FunFam" id="1.25.40.90:FF:000023">
    <property type="entry name" value="polyadenylation and cleavage factor homolog 4"/>
    <property type="match status" value="1"/>
</dbReference>
<feature type="compositionally biased region" description="Basic and acidic residues" evidence="3">
    <location>
        <begin position="1"/>
        <end position="33"/>
    </location>
</feature>
<dbReference type="PROSITE" id="PS50157">
    <property type="entry name" value="ZINC_FINGER_C2H2_2"/>
    <property type="match status" value="1"/>
</dbReference>
<feature type="region of interest" description="Disordered" evidence="3">
    <location>
        <begin position="1"/>
        <end position="84"/>
    </location>
</feature>
<dbReference type="GO" id="GO:0006369">
    <property type="term" value="P:termination of RNA polymerase II transcription"/>
    <property type="evidence" value="ECO:0007669"/>
    <property type="project" value="InterPro"/>
</dbReference>
<keyword evidence="2" id="KW-0863">Zinc-finger</keyword>
<dbReference type="GO" id="GO:0031124">
    <property type="term" value="P:mRNA 3'-end processing"/>
    <property type="evidence" value="ECO:0007669"/>
    <property type="project" value="InterPro"/>
</dbReference>
<feature type="region of interest" description="Disordered" evidence="3">
    <location>
        <begin position="253"/>
        <end position="290"/>
    </location>
</feature>
<dbReference type="SMART" id="SM00582">
    <property type="entry name" value="RPR"/>
    <property type="match status" value="1"/>
</dbReference>
<feature type="compositionally biased region" description="Polar residues" evidence="3">
    <location>
        <begin position="253"/>
        <end position="272"/>
    </location>
</feature>
<dbReference type="Pfam" id="PF04818">
    <property type="entry name" value="CID"/>
    <property type="match status" value="1"/>
</dbReference>
<dbReference type="PROSITE" id="PS00028">
    <property type="entry name" value="ZINC_FINGER_C2H2_1"/>
    <property type="match status" value="1"/>
</dbReference>
<feature type="region of interest" description="Disordered" evidence="3">
    <location>
        <begin position="596"/>
        <end position="649"/>
    </location>
</feature>
<dbReference type="Pfam" id="PF23228">
    <property type="entry name" value="zf_PCFS4"/>
    <property type="match status" value="1"/>
</dbReference>
<protein>
    <recommendedName>
        <fullName evidence="8">CID domain-containing protein</fullName>
    </recommendedName>
</protein>
<dbReference type="InterPro" id="IPR008942">
    <property type="entry name" value="ENTH_VHS"/>
</dbReference>
<dbReference type="InterPro" id="IPR045154">
    <property type="entry name" value="PCF11-like"/>
</dbReference>
<dbReference type="GO" id="GO:0008270">
    <property type="term" value="F:zinc ion binding"/>
    <property type="evidence" value="ECO:0007669"/>
    <property type="project" value="UniProtKB-KW"/>
</dbReference>
<feature type="region of interest" description="Disordered" evidence="3">
    <location>
        <begin position="563"/>
        <end position="583"/>
    </location>
</feature>
<dbReference type="AlphaFoldDB" id="A0A5N6P3V7"/>
<organism evidence="6 7">
    <name type="scientific">Mikania micrantha</name>
    <name type="common">bitter vine</name>
    <dbReference type="NCBI Taxonomy" id="192012"/>
    <lineage>
        <taxon>Eukaryota</taxon>
        <taxon>Viridiplantae</taxon>
        <taxon>Streptophyta</taxon>
        <taxon>Embryophyta</taxon>
        <taxon>Tracheophyta</taxon>
        <taxon>Spermatophyta</taxon>
        <taxon>Magnoliopsida</taxon>
        <taxon>eudicotyledons</taxon>
        <taxon>Gunneridae</taxon>
        <taxon>Pentapetalae</taxon>
        <taxon>asterids</taxon>
        <taxon>campanulids</taxon>
        <taxon>Asterales</taxon>
        <taxon>Asteraceae</taxon>
        <taxon>Asteroideae</taxon>
        <taxon>Heliantheae alliance</taxon>
        <taxon>Eupatorieae</taxon>
        <taxon>Mikania</taxon>
    </lineage>
</organism>
<evidence type="ECO:0000259" key="5">
    <source>
        <dbReference type="PROSITE" id="PS51391"/>
    </source>
</evidence>
<keyword evidence="2" id="KW-0862">Zinc</keyword>
<dbReference type="GO" id="GO:0005849">
    <property type="term" value="C:mRNA cleavage factor complex"/>
    <property type="evidence" value="ECO:0007669"/>
    <property type="project" value="TreeGrafter"/>
</dbReference>
<keyword evidence="2" id="KW-0479">Metal-binding</keyword>
<feature type="compositionally biased region" description="Basic and acidic residues" evidence="3">
    <location>
        <begin position="616"/>
        <end position="628"/>
    </location>
</feature>
<dbReference type="EMBL" id="SZYD01000006">
    <property type="protein sequence ID" value="KAD5960346.1"/>
    <property type="molecule type" value="Genomic_DNA"/>
</dbReference>
<dbReference type="PROSITE" id="PS51391">
    <property type="entry name" value="CID"/>
    <property type="match status" value="1"/>
</dbReference>
<dbReference type="Proteomes" id="UP000326396">
    <property type="component" value="Linkage Group LG14"/>
</dbReference>
<name>A0A5N6P3V7_9ASTR</name>
<feature type="compositionally biased region" description="Basic and acidic residues" evidence="3">
    <location>
        <begin position="465"/>
        <end position="484"/>
    </location>
</feature>
<sequence length="968" mass="107134">MEMDSTSRGRPFDRSSRDPISMKKPRLLKEERMFVSGGNNVSKGGDGKPVVQQQPPLGFQPIAERDRDSENSDSTRGYKPQALSQSQLQLQHQELVNQYRTALAELTVNSKPIITNLTIIAGENVHAAKAIADTVCTNILEVPSDQKLPSLYLLDSIVKNIGRYYIKFFAARLPEVFCKAYRQVDPAVHSGMRHLFGTWRNVFDPPLLRAIEKELGFLSAANGSSSLEPESRSQRPAHSIHVNLKYLEARQRLQQSSMAKGPTSDTSLINSPEDTDELERTPANTTYMRPHANPLLKNIQHTHRNAESDVIRENEHPPFKDIDSALSYLENVMKAKGPTSDTSLINSPEDTDKLERTPVNATYMRPHTNHLLMNIQHTHRNAESDVIRENEHPPFKDIDSSEIVNEQGFGKRSANADVKTQPINNIAIKRLSKLNKSWKKSEEEEYKWDGRNSRPLNSAKSGGGSKRDPRSHLEPEKVGFENHLKKSQGIQDVESRADRGALLDSLSGDHKDGYFRQQMPSVVVRSQGLSIKGVSTSVNSMLKSSVQPQTGTSHVGASGLLGLPPSAITGQQRHIAGPSASFPTHKISRALNDFAGQDGKPALIQGQNNTGIPHQSHRDSSFDTHDSQKPQMQQPLHTKKQGPSQSPALKMPADANILVDSFLDHVKPPVADIHGPLTTDSLLPAVSSSIYDNKSESKMCPSSHDSILLSAATLQRKEYLPPVTSLLSTLVAKGLISASKADSPSDQTQIRNVNPKIDTPVVPTLIPKKMKLPLADDELSPSNSAMKVTKDVKSVIGFEFKPDVIRRSHPAVISQLIIDELPHQCHICGLRFKLVERFNRHSEWHALNNPELNTLNKASRQWFTKSDDWIKEKPEARSSDQTSSPVQIDGEQMVVADESQCVCILCGEVFDDFYCQAMGKWMFGRAVYLNIKDKSVGDTGCPIVHAQCISENSLSDLGLSSDVKSDGD</sequence>
<keyword evidence="1" id="KW-0507">mRNA processing</keyword>
<dbReference type="InterPro" id="IPR013087">
    <property type="entry name" value="Znf_C2H2_type"/>
</dbReference>
<dbReference type="CDD" id="cd16982">
    <property type="entry name" value="CID_Pcf11"/>
    <property type="match status" value="1"/>
</dbReference>
<dbReference type="Gene3D" id="1.25.40.90">
    <property type="match status" value="1"/>
</dbReference>
<dbReference type="InterPro" id="IPR057242">
    <property type="entry name" value="PCFS4-like"/>
</dbReference>
<dbReference type="GO" id="GO:0003729">
    <property type="term" value="F:mRNA binding"/>
    <property type="evidence" value="ECO:0007669"/>
    <property type="project" value="InterPro"/>
</dbReference>
<dbReference type="GO" id="GO:0005737">
    <property type="term" value="C:cytoplasm"/>
    <property type="evidence" value="ECO:0007669"/>
    <property type="project" value="TreeGrafter"/>
</dbReference>
<evidence type="ECO:0000256" key="1">
    <source>
        <dbReference type="ARBA" id="ARBA00022664"/>
    </source>
</evidence>
<accession>A0A5N6P3V7</accession>
<keyword evidence="7" id="KW-1185">Reference proteome</keyword>
<feature type="domain" description="C2H2-type" evidence="4">
    <location>
        <begin position="823"/>
        <end position="850"/>
    </location>
</feature>
<evidence type="ECO:0000313" key="6">
    <source>
        <dbReference type="EMBL" id="KAD5960346.1"/>
    </source>
</evidence>
<reference evidence="6 7" key="1">
    <citation type="submission" date="2019-05" db="EMBL/GenBank/DDBJ databases">
        <title>Mikania micrantha, genome provides insights into the molecular mechanism of rapid growth.</title>
        <authorList>
            <person name="Liu B."/>
        </authorList>
    </citation>
    <scope>NUCLEOTIDE SEQUENCE [LARGE SCALE GENOMIC DNA]</scope>
    <source>
        <strain evidence="6">NLD-2019</strain>
        <tissue evidence="6">Leaf</tissue>
    </source>
</reference>
<feature type="domain" description="CID" evidence="5">
    <location>
        <begin position="91"/>
        <end position="219"/>
    </location>
</feature>
<proteinExistence type="predicted"/>
<evidence type="ECO:0000256" key="3">
    <source>
        <dbReference type="SAM" id="MobiDB-lite"/>
    </source>
</evidence>
<evidence type="ECO:0000259" key="4">
    <source>
        <dbReference type="PROSITE" id="PS50157"/>
    </source>
</evidence>
<dbReference type="PANTHER" id="PTHR15921:SF3">
    <property type="entry name" value="PRE-MRNA CLEAVAGE COMPLEX 2 PROTEIN PCF11"/>
    <property type="match status" value="1"/>
</dbReference>
<dbReference type="GO" id="GO:0000993">
    <property type="term" value="F:RNA polymerase II complex binding"/>
    <property type="evidence" value="ECO:0007669"/>
    <property type="project" value="InterPro"/>
</dbReference>
<comment type="caution">
    <text evidence="6">The sequence shown here is derived from an EMBL/GenBank/DDBJ whole genome shotgun (WGS) entry which is preliminary data.</text>
</comment>
<evidence type="ECO:0008006" key="8">
    <source>
        <dbReference type="Google" id="ProtNLM"/>
    </source>
</evidence>
<dbReference type="InterPro" id="IPR047415">
    <property type="entry name" value="Pcf11_CID"/>
</dbReference>
<evidence type="ECO:0000313" key="7">
    <source>
        <dbReference type="Proteomes" id="UP000326396"/>
    </source>
</evidence>
<dbReference type="OrthoDB" id="2129491at2759"/>
<feature type="region of interest" description="Disordered" evidence="3">
    <location>
        <begin position="444"/>
        <end position="495"/>
    </location>
</feature>
<gene>
    <name evidence="6" type="ORF">E3N88_11818</name>
</gene>